<keyword evidence="4" id="KW-0862">Zinc</keyword>
<evidence type="ECO:0000256" key="4">
    <source>
        <dbReference type="ARBA" id="ARBA00022833"/>
    </source>
</evidence>
<dbReference type="Pfam" id="PF05699">
    <property type="entry name" value="Dimer_Tnp_hAT"/>
    <property type="match status" value="1"/>
</dbReference>
<dbReference type="InterPro" id="IPR008906">
    <property type="entry name" value="HATC_C_dom"/>
</dbReference>
<evidence type="ECO:0008006" key="11">
    <source>
        <dbReference type="Google" id="ProtNLM"/>
    </source>
</evidence>
<keyword evidence="2" id="KW-0479">Metal-binding</keyword>
<evidence type="ECO:0000313" key="9">
    <source>
        <dbReference type="EMBL" id="GAU43532.1"/>
    </source>
</evidence>
<dbReference type="EMBL" id="DF973979">
    <property type="protein sequence ID" value="GAU43532.1"/>
    <property type="molecule type" value="Genomic_DNA"/>
</dbReference>
<dbReference type="InterPro" id="IPR052035">
    <property type="entry name" value="ZnF_BED_domain_contain"/>
</dbReference>
<keyword evidence="10" id="KW-1185">Reference proteome</keyword>
<proteinExistence type="predicted"/>
<evidence type="ECO:0000313" key="10">
    <source>
        <dbReference type="Proteomes" id="UP000242715"/>
    </source>
</evidence>
<dbReference type="GO" id="GO:0008270">
    <property type="term" value="F:zinc ion binding"/>
    <property type="evidence" value="ECO:0007669"/>
    <property type="project" value="UniProtKB-KW"/>
</dbReference>
<dbReference type="PANTHER" id="PTHR46481:SF10">
    <property type="entry name" value="ZINC FINGER BED DOMAIN-CONTAINING PROTEIN 39"/>
    <property type="match status" value="1"/>
</dbReference>
<dbReference type="InterPro" id="IPR012337">
    <property type="entry name" value="RNaseH-like_sf"/>
</dbReference>
<keyword evidence="3" id="KW-0863">Zinc-finger</keyword>
<keyword evidence="6" id="KW-0539">Nucleus</keyword>
<evidence type="ECO:0000256" key="1">
    <source>
        <dbReference type="ARBA" id="ARBA00004123"/>
    </source>
</evidence>
<feature type="domain" description="hAT-like transposase RNase-H fold" evidence="8">
    <location>
        <begin position="197"/>
        <end position="298"/>
    </location>
</feature>
<comment type="subcellular location">
    <subcellularLocation>
        <location evidence="1">Nucleus</location>
    </subcellularLocation>
</comment>
<dbReference type="GO" id="GO:0005634">
    <property type="term" value="C:nucleus"/>
    <property type="evidence" value="ECO:0007669"/>
    <property type="project" value="UniProtKB-SubCell"/>
</dbReference>
<protein>
    <recommendedName>
        <fullName evidence="11">hAT-like transposase RNase-H fold domain-containing protein</fullName>
    </recommendedName>
</protein>
<organism evidence="9 10">
    <name type="scientific">Trifolium subterraneum</name>
    <name type="common">Subterranean clover</name>
    <dbReference type="NCBI Taxonomy" id="3900"/>
    <lineage>
        <taxon>Eukaryota</taxon>
        <taxon>Viridiplantae</taxon>
        <taxon>Streptophyta</taxon>
        <taxon>Embryophyta</taxon>
        <taxon>Tracheophyta</taxon>
        <taxon>Spermatophyta</taxon>
        <taxon>Magnoliopsida</taxon>
        <taxon>eudicotyledons</taxon>
        <taxon>Gunneridae</taxon>
        <taxon>Pentapetalae</taxon>
        <taxon>rosids</taxon>
        <taxon>fabids</taxon>
        <taxon>Fabales</taxon>
        <taxon>Fabaceae</taxon>
        <taxon>Papilionoideae</taxon>
        <taxon>50 kb inversion clade</taxon>
        <taxon>NPAAA clade</taxon>
        <taxon>Hologalegina</taxon>
        <taxon>IRL clade</taxon>
        <taxon>Trifolieae</taxon>
        <taxon>Trifolium</taxon>
    </lineage>
</organism>
<dbReference type="SUPFAM" id="SSF53098">
    <property type="entry name" value="Ribonuclease H-like"/>
    <property type="match status" value="1"/>
</dbReference>
<name>A0A2Z6P4U6_TRISU</name>
<gene>
    <name evidence="9" type="ORF">TSUD_98520</name>
</gene>
<dbReference type="Proteomes" id="UP000242715">
    <property type="component" value="Unassembled WGS sequence"/>
</dbReference>
<dbReference type="GO" id="GO:0046983">
    <property type="term" value="F:protein dimerization activity"/>
    <property type="evidence" value="ECO:0007669"/>
    <property type="project" value="InterPro"/>
</dbReference>
<evidence type="ECO:0000256" key="6">
    <source>
        <dbReference type="ARBA" id="ARBA00023242"/>
    </source>
</evidence>
<dbReference type="Pfam" id="PF14372">
    <property type="entry name" value="hAT-like_RNase-H"/>
    <property type="match status" value="1"/>
</dbReference>
<keyword evidence="5" id="KW-0238">DNA-binding</keyword>
<evidence type="ECO:0000256" key="3">
    <source>
        <dbReference type="ARBA" id="ARBA00022771"/>
    </source>
</evidence>
<evidence type="ECO:0000256" key="5">
    <source>
        <dbReference type="ARBA" id="ARBA00023125"/>
    </source>
</evidence>
<dbReference type="OrthoDB" id="1721699at2759"/>
<reference evidence="10" key="1">
    <citation type="journal article" date="2017" name="Front. Plant Sci.">
        <title>Climate Clever Clovers: New Paradigm to Reduce the Environmental Footprint of Ruminants by Breeding Low Methanogenic Forages Utilizing Haplotype Variation.</title>
        <authorList>
            <person name="Kaur P."/>
            <person name="Appels R."/>
            <person name="Bayer P.E."/>
            <person name="Keeble-Gagnere G."/>
            <person name="Wang J."/>
            <person name="Hirakawa H."/>
            <person name="Shirasawa K."/>
            <person name="Vercoe P."/>
            <person name="Stefanova K."/>
            <person name="Durmic Z."/>
            <person name="Nichols P."/>
            <person name="Revell C."/>
            <person name="Isobe S.N."/>
            <person name="Edwards D."/>
            <person name="Erskine W."/>
        </authorList>
    </citation>
    <scope>NUCLEOTIDE SEQUENCE [LARGE SCALE GENOMIC DNA]</scope>
    <source>
        <strain evidence="10">cv. Daliak</strain>
    </source>
</reference>
<dbReference type="GO" id="GO:0003677">
    <property type="term" value="F:DNA binding"/>
    <property type="evidence" value="ECO:0007669"/>
    <property type="project" value="UniProtKB-KW"/>
</dbReference>
<feature type="domain" description="HAT C-terminal dimerisation" evidence="7">
    <location>
        <begin position="356"/>
        <end position="413"/>
    </location>
</feature>
<accession>A0A2Z6P4U6</accession>
<evidence type="ECO:0000259" key="7">
    <source>
        <dbReference type="Pfam" id="PF05699"/>
    </source>
</evidence>
<dbReference type="InterPro" id="IPR025525">
    <property type="entry name" value="hAT-like_transposase_RNase-H"/>
</dbReference>
<evidence type="ECO:0000256" key="2">
    <source>
        <dbReference type="ARBA" id="ARBA00022723"/>
    </source>
</evidence>
<evidence type="ECO:0000259" key="8">
    <source>
        <dbReference type="Pfam" id="PF14372"/>
    </source>
</evidence>
<dbReference type="AlphaFoldDB" id="A0A2Z6P4U6"/>
<dbReference type="PANTHER" id="PTHR46481">
    <property type="entry name" value="ZINC FINGER BED DOMAIN-CONTAINING PROTEIN 4"/>
    <property type="match status" value="1"/>
</dbReference>
<sequence length="416" mass="47568">MWRSSHQVVEYMVITGHFIDEGWNIHKRVLSFVKVPAPRRGIDVADAIYKCLKTWGIENKFFSVSVDNTSYNDSCLRCLKDNLSLTMQDVLSKIKDTIFNIRESVKYINHNDGRLKAFCDVVEQKGLKERKLIIDCSTRWNSTFKMLSCALKFKIVFASYREREPHYDLAPSLEEWNKVDKVCKLLEVFDRATNVISGSEYPTANLYLAEVWKVKEILDKADEDEDLFMREMASPMKIKFDKYWGECNMLMAIASVSDPRCKFHMVRICFPKIYKSQEVADENIKKVRSSLDDLYDEYVALSLVEASSSSSSSSATNLNSNAQPSSQANVAAVKTGFDEIMSIFLENEAISPMKSELQEYIDEGIFIPNTTSFNSLDWWRNKSMKYKILSKMTADILAIPISIVASESTFSAGVMC</sequence>